<proteinExistence type="predicted"/>
<dbReference type="AlphaFoldDB" id="A0A383ENA2"/>
<protein>
    <submittedName>
        <fullName evidence="2">Uncharacterized protein</fullName>
    </submittedName>
</protein>
<feature type="non-terminal residue" evidence="2">
    <location>
        <position position="59"/>
    </location>
</feature>
<reference evidence="2" key="1">
    <citation type="submission" date="2018-05" db="EMBL/GenBank/DDBJ databases">
        <authorList>
            <person name="Lanie J.A."/>
            <person name="Ng W.-L."/>
            <person name="Kazmierczak K.M."/>
            <person name="Andrzejewski T.M."/>
            <person name="Davidsen T.M."/>
            <person name="Wayne K.J."/>
            <person name="Tettelin H."/>
            <person name="Glass J.I."/>
            <person name="Rusch D."/>
            <person name="Podicherti R."/>
            <person name="Tsui H.-C.T."/>
            <person name="Winkler M.E."/>
        </authorList>
    </citation>
    <scope>NUCLEOTIDE SEQUENCE</scope>
</reference>
<name>A0A383ENA2_9ZZZZ</name>
<dbReference type="EMBL" id="UINC01226889">
    <property type="protein sequence ID" value="SVE57568.1"/>
    <property type="molecule type" value="Genomic_DNA"/>
</dbReference>
<keyword evidence="1" id="KW-1133">Transmembrane helix</keyword>
<evidence type="ECO:0000256" key="1">
    <source>
        <dbReference type="SAM" id="Phobius"/>
    </source>
</evidence>
<feature type="transmembrane region" description="Helical" evidence="1">
    <location>
        <begin position="12"/>
        <end position="34"/>
    </location>
</feature>
<keyword evidence="1" id="KW-0472">Membrane</keyword>
<sequence>MKSYYVTKVAAFIFIAVSVVHLTNFFIGGVISIWDFSIPPSISLVTSFILVFLAIKLIT</sequence>
<organism evidence="2">
    <name type="scientific">marine metagenome</name>
    <dbReference type="NCBI Taxonomy" id="408172"/>
    <lineage>
        <taxon>unclassified sequences</taxon>
        <taxon>metagenomes</taxon>
        <taxon>ecological metagenomes</taxon>
    </lineage>
</organism>
<feature type="transmembrane region" description="Helical" evidence="1">
    <location>
        <begin position="40"/>
        <end position="58"/>
    </location>
</feature>
<gene>
    <name evidence="2" type="ORF">METZ01_LOCUS510422</name>
</gene>
<evidence type="ECO:0000313" key="2">
    <source>
        <dbReference type="EMBL" id="SVE57568.1"/>
    </source>
</evidence>
<accession>A0A383ENA2</accession>
<keyword evidence="1" id="KW-0812">Transmembrane</keyword>